<evidence type="ECO:0000256" key="1">
    <source>
        <dbReference type="SAM" id="MobiDB-lite"/>
    </source>
</evidence>
<reference evidence="2 3" key="1">
    <citation type="journal article" date="2018" name="Cell">
        <title>The Chara Genome: Secondary Complexity and Implications for Plant Terrestrialization.</title>
        <authorList>
            <person name="Nishiyama T."/>
            <person name="Sakayama H."/>
            <person name="Vries J.D."/>
            <person name="Buschmann H."/>
            <person name="Saint-Marcoux D."/>
            <person name="Ullrich K.K."/>
            <person name="Haas F.B."/>
            <person name="Vanderstraeten L."/>
            <person name="Becker D."/>
            <person name="Lang D."/>
            <person name="Vosolsobe S."/>
            <person name="Rombauts S."/>
            <person name="Wilhelmsson P.K.I."/>
            <person name="Janitza P."/>
            <person name="Kern R."/>
            <person name="Heyl A."/>
            <person name="Rumpler F."/>
            <person name="Villalobos L.I.A.C."/>
            <person name="Clay J.M."/>
            <person name="Skokan R."/>
            <person name="Toyoda A."/>
            <person name="Suzuki Y."/>
            <person name="Kagoshima H."/>
            <person name="Schijlen E."/>
            <person name="Tajeshwar N."/>
            <person name="Catarino B."/>
            <person name="Hetherington A.J."/>
            <person name="Saltykova A."/>
            <person name="Bonnot C."/>
            <person name="Breuninger H."/>
            <person name="Symeonidi A."/>
            <person name="Radhakrishnan G.V."/>
            <person name="Van Nieuwerburgh F."/>
            <person name="Deforce D."/>
            <person name="Chang C."/>
            <person name="Karol K.G."/>
            <person name="Hedrich R."/>
            <person name="Ulvskov P."/>
            <person name="Glockner G."/>
            <person name="Delwiche C.F."/>
            <person name="Petrasek J."/>
            <person name="Van de Peer Y."/>
            <person name="Friml J."/>
            <person name="Beilby M."/>
            <person name="Dolan L."/>
            <person name="Kohara Y."/>
            <person name="Sugano S."/>
            <person name="Fujiyama A."/>
            <person name="Delaux P.-M."/>
            <person name="Quint M."/>
            <person name="TheiBen G."/>
            <person name="Hagemann M."/>
            <person name="Harholt J."/>
            <person name="Dunand C."/>
            <person name="Zachgo S."/>
            <person name="Langdale J."/>
            <person name="Maumus F."/>
            <person name="Straeten D.V.D."/>
            <person name="Gould S.B."/>
            <person name="Rensing S.A."/>
        </authorList>
    </citation>
    <scope>NUCLEOTIDE SEQUENCE [LARGE SCALE GENOMIC DNA]</scope>
    <source>
        <strain evidence="2 3">S276</strain>
    </source>
</reference>
<evidence type="ECO:0000313" key="2">
    <source>
        <dbReference type="EMBL" id="GBG86886.1"/>
    </source>
</evidence>
<name>A0A388LX45_CHABU</name>
<sequence length="267" mass="28083">MNQTDLNASLASPTLSSVVSDLLGHQGSHPSNTVSMKTPPKSNNSSSPPANKISRSEKEAPTMPTVASTMAKGTGNVSDSSHTLVASAPSSMPFRATLADGTVVLRPFSGSPPIRTQSSRCGDTNNLRRSHAICGGAQAQAQGQEGVAAAAFASQPAAAVLSFHVGNDGQQLSVKVEPFEEGPPAALHPPPTAHRSLVAASEVHNLESVGRRQSETACIPHLQEKRVNRKERHFSLGPWSRINELTVTSEGIRLLGDFIVMPTPLEH</sequence>
<dbReference type="Proteomes" id="UP000265515">
    <property type="component" value="Unassembled WGS sequence"/>
</dbReference>
<comment type="caution">
    <text evidence="2">The sequence shown here is derived from an EMBL/GenBank/DDBJ whole genome shotgun (WGS) entry which is preliminary data.</text>
</comment>
<organism evidence="2 3">
    <name type="scientific">Chara braunii</name>
    <name type="common">Braun's stonewort</name>
    <dbReference type="NCBI Taxonomy" id="69332"/>
    <lineage>
        <taxon>Eukaryota</taxon>
        <taxon>Viridiplantae</taxon>
        <taxon>Streptophyta</taxon>
        <taxon>Charophyceae</taxon>
        <taxon>Charales</taxon>
        <taxon>Characeae</taxon>
        <taxon>Chara</taxon>
    </lineage>
</organism>
<accession>A0A388LX45</accession>
<dbReference type="AlphaFoldDB" id="A0A388LX45"/>
<protein>
    <submittedName>
        <fullName evidence="2">Uncharacterized protein</fullName>
    </submittedName>
</protein>
<feature type="compositionally biased region" description="Low complexity" evidence="1">
    <location>
        <begin position="35"/>
        <end position="53"/>
    </location>
</feature>
<dbReference type="Gramene" id="GBG86886">
    <property type="protein sequence ID" value="GBG86886"/>
    <property type="gene ID" value="CBR_g42170"/>
</dbReference>
<gene>
    <name evidence="2" type="ORF">CBR_g42170</name>
</gene>
<evidence type="ECO:0000313" key="3">
    <source>
        <dbReference type="Proteomes" id="UP000265515"/>
    </source>
</evidence>
<proteinExistence type="predicted"/>
<keyword evidence="3" id="KW-1185">Reference proteome</keyword>
<dbReference type="EMBL" id="BFEA01000584">
    <property type="protein sequence ID" value="GBG86886.1"/>
    <property type="molecule type" value="Genomic_DNA"/>
</dbReference>
<feature type="region of interest" description="Disordered" evidence="1">
    <location>
        <begin position="19"/>
        <end position="82"/>
    </location>
</feature>